<evidence type="ECO:0000256" key="1">
    <source>
        <dbReference type="SAM" id="Phobius"/>
    </source>
</evidence>
<keyword evidence="1" id="KW-0812">Transmembrane</keyword>
<proteinExistence type="predicted"/>
<evidence type="ECO:0000313" key="2">
    <source>
        <dbReference type="EMBL" id="KJL32159.1"/>
    </source>
</evidence>
<sequence>MRQLSEWFSFNGSVSVPVTWQGWATLGIAIAAVTGAASLCVLLAGGSVFH</sequence>
<comment type="caution">
    <text evidence="2">The sequence shown here is derived from an EMBL/GenBank/DDBJ whole genome shotgun (WGS) entry which is preliminary data.</text>
</comment>
<keyword evidence="1" id="KW-0472">Membrane</keyword>
<keyword evidence="3" id="KW-1185">Reference proteome</keyword>
<protein>
    <submittedName>
        <fullName evidence="2">Uncharacterized protein</fullName>
    </submittedName>
</protein>
<reference evidence="2 3" key="1">
    <citation type="submission" date="2015-02" db="EMBL/GenBank/DDBJ databases">
        <title>Draft genome sequences of ten Microbacterium spp. with emphasis on heavy metal contaminated environments.</title>
        <authorList>
            <person name="Corretto E."/>
        </authorList>
    </citation>
    <scope>NUCLEOTIDE SEQUENCE [LARGE SCALE GENOMIC DNA]</scope>
    <source>
        <strain evidence="2 3">ARN176</strain>
    </source>
</reference>
<dbReference type="Proteomes" id="UP000033740">
    <property type="component" value="Unassembled WGS sequence"/>
</dbReference>
<organism evidence="2 3">
    <name type="scientific">Microbacterium azadirachtae</name>
    <dbReference type="NCBI Taxonomy" id="582680"/>
    <lineage>
        <taxon>Bacteria</taxon>
        <taxon>Bacillati</taxon>
        <taxon>Actinomycetota</taxon>
        <taxon>Actinomycetes</taxon>
        <taxon>Micrococcales</taxon>
        <taxon>Microbacteriaceae</taxon>
        <taxon>Microbacterium</taxon>
    </lineage>
</organism>
<dbReference type="EMBL" id="JYIX01000037">
    <property type="protein sequence ID" value="KJL32159.1"/>
    <property type="molecule type" value="Genomic_DNA"/>
</dbReference>
<gene>
    <name evidence="2" type="ORF">RS86_02628</name>
</gene>
<dbReference type="PATRIC" id="fig|582680.6.peg.2698"/>
<evidence type="ECO:0000313" key="3">
    <source>
        <dbReference type="Proteomes" id="UP000033740"/>
    </source>
</evidence>
<keyword evidence="1" id="KW-1133">Transmembrane helix</keyword>
<feature type="transmembrane region" description="Helical" evidence="1">
    <location>
        <begin position="20"/>
        <end position="44"/>
    </location>
</feature>
<dbReference type="AlphaFoldDB" id="A0A0F0LHL3"/>
<dbReference type="STRING" id="582680.RS86_02628"/>
<name>A0A0F0LHL3_9MICO</name>
<dbReference type="RefSeq" id="WP_160299694.1">
    <property type="nucleotide sequence ID" value="NZ_JYIX01000037.1"/>
</dbReference>
<accession>A0A0F0LHL3</accession>